<name>A0A0A8YW19_ARUDO</name>
<reference evidence="2" key="1">
    <citation type="submission" date="2014-09" db="EMBL/GenBank/DDBJ databases">
        <authorList>
            <person name="Magalhaes I.L.F."/>
            <person name="Oliveira U."/>
            <person name="Santos F.R."/>
            <person name="Vidigal T.H.D.A."/>
            <person name="Brescovit A.D."/>
            <person name="Santos A.J."/>
        </authorList>
    </citation>
    <scope>NUCLEOTIDE SEQUENCE</scope>
    <source>
        <tissue evidence="2">Shoot tissue taken approximately 20 cm above the soil surface</tissue>
    </source>
</reference>
<dbReference type="EMBL" id="GBRH01266556">
    <property type="protein sequence ID" value="JAD31339.1"/>
    <property type="molecule type" value="Transcribed_RNA"/>
</dbReference>
<sequence>MGLRPRRAKGRKLAGWTGIKAQV</sequence>
<feature type="region of interest" description="Disordered" evidence="1">
    <location>
        <begin position="1"/>
        <end position="23"/>
    </location>
</feature>
<reference evidence="2" key="2">
    <citation type="journal article" date="2015" name="Data Brief">
        <title>Shoot transcriptome of the giant reed, Arundo donax.</title>
        <authorList>
            <person name="Barrero R.A."/>
            <person name="Guerrero F.D."/>
            <person name="Moolhuijzen P."/>
            <person name="Goolsby J.A."/>
            <person name="Tidwell J."/>
            <person name="Bellgard S.E."/>
            <person name="Bellgard M.I."/>
        </authorList>
    </citation>
    <scope>NUCLEOTIDE SEQUENCE</scope>
    <source>
        <tissue evidence="2">Shoot tissue taken approximately 20 cm above the soil surface</tissue>
    </source>
</reference>
<accession>A0A0A8YW19</accession>
<dbReference type="AlphaFoldDB" id="A0A0A8YW19"/>
<organism evidence="2">
    <name type="scientific">Arundo donax</name>
    <name type="common">Giant reed</name>
    <name type="synonym">Donax arundinaceus</name>
    <dbReference type="NCBI Taxonomy" id="35708"/>
    <lineage>
        <taxon>Eukaryota</taxon>
        <taxon>Viridiplantae</taxon>
        <taxon>Streptophyta</taxon>
        <taxon>Embryophyta</taxon>
        <taxon>Tracheophyta</taxon>
        <taxon>Spermatophyta</taxon>
        <taxon>Magnoliopsida</taxon>
        <taxon>Liliopsida</taxon>
        <taxon>Poales</taxon>
        <taxon>Poaceae</taxon>
        <taxon>PACMAD clade</taxon>
        <taxon>Arundinoideae</taxon>
        <taxon>Arundineae</taxon>
        <taxon>Arundo</taxon>
    </lineage>
</organism>
<proteinExistence type="predicted"/>
<feature type="compositionally biased region" description="Basic residues" evidence="1">
    <location>
        <begin position="1"/>
        <end position="12"/>
    </location>
</feature>
<evidence type="ECO:0000256" key="1">
    <source>
        <dbReference type="SAM" id="MobiDB-lite"/>
    </source>
</evidence>
<protein>
    <submittedName>
        <fullName evidence="2">Uncharacterized protein</fullName>
    </submittedName>
</protein>
<evidence type="ECO:0000313" key="2">
    <source>
        <dbReference type="EMBL" id="JAD31339.1"/>
    </source>
</evidence>